<keyword evidence="6 10" id="KW-0732">Signal</keyword>
<dbReference type="PANTHER" id="PTHR30451">
    <property type="entry name" value="OUTER MEMBRANE USHER PROTEIN"/>
    <property type="match status" value="1"/>
</dbReference>
<feature type="domain" description="PapC-like C-terminal" evidence="11">
    <location>
        <begin position="760"/>
        <end position="824"/>
    </location>
</feature>
<evidence type="ECO:0000256" key="10">
    <source>
        <dbReference type="SAM" id="SignalP"/>
    </source>
</evidence>
<evidence type="ECO:0000259" key="12">
    <source>
        <dbReference type="Pfam" id="PF13954"/>
    </source>
</evidence>
<dbReference type="PROSITE" id="PS01151">
    <property type="entry name" value="FIMBRIAL_USHER"/>
    <property type="match status" value="1"/>
</dbReference>
<evidence type="ECO:0000256" key="3">
    <source>
        <dbReference type="ARBA" id="ARBA00022448"/>
    </source>
</evidence>
<dbReference type="Gene3D" id="2.60.40.2070">
    <property type="match status" value="1"/>
</dbReference>
<proteinExistence type="inferred from homology"/>
<evidence type="ECO:0000256" key="9">
    <source>
        <dbReference type="RuleBase" id="RU003884"/>
    </source>
</evidence>
<comment type="similarity">
    <text evidence="2 9">Belongs to the fimbrial export usher family.</text>
</comment>
<evidence type="ECO:0000256" key="7">
    <source>
        <dbReference type="ARBA" id="ARBA00023136"/>
    </source>
</evidence>
<evidence type="ECO:0000256" key="1">
    <source>
        <dbReference type="ARBA" id="ARBA00004571"/>
    </source>
</evidence>
<dbReference type="InterPro" id="IPR025885">
    <property type="entry name" value="PapC_N"/>
</dbReference>
<dbReference type="GO" id="GO:0015473">
    <property type="term" value="F:fimbrial usher porin activity"/>
    <property type="evidence" value="ECO:0007669"/>
    <property type="project" value="InterPro"/>
</dbReference>
<dbReference type="InterPro" id="IPR018030">
    <property type="entry name" value="Fimbrial_membr_usher_CS"/>
</dbReference>
<comment type="subcellular location">
    <subcellularLocation>
        <location evidence="1 9">Cell outer membrane</location>
        <topology evidence="1 9">Multi-pass membrane protein</topology>
    </subcellularLocation>
</comment>
<dbReference type="InterPro" id="IPR025949">
    <property type="entry name" value="PapC-like_C"/>
</dbReference>
<evidence type="ECO:0000256" key="2">
    <source>
        <dbReference type="ARBA" id="ARBA00008064"/>
    </source>
</evidence>
<keyword evidence="5 9" id="KW-0812">Transmembrane</keyword>
<feature type="domain" description="PapC N-terminal" evidence="12">
    <location>
        <begin position="37"/>
        <end position="180"/>
    </location>
</feature>
<dbReference type="Pfam" id="PF13954">
    <property type="entry name" value="PapC_N"/>
    <property type="match status" value="1"/>
</dbReference>
<dbReference type="PANTHER" id="PTHR30451:SF20">
    <property type="entry name" value="FIMBRIAE USHER"/>
    <property type="match status" value="1"/>
</dbReference>
<evidence type="ECO:0000256" key="8">
    <source>
        <dbReference type="ARBA" id="ARBA00023237"/>
    </source>
</evidence>
<keyword evidence="9" id="KW-1029">Fimbrium biogenesis</keyword>
<dbReference type="AlphaFoldDB" id="A0A6N3HHE3"/>
<dbReference type="Gene3D" id="3.10.20.410">
    <property type="match status" value="1"/>
</dbReference>
<feature type="chain" id="PRO_5026716634" evidence="10">
    <location>
        <begin position="20"/>
        <end position="848"/>
    </location>
</feature>
<dbReference type="InterPro" id="IPR043142">
    <property type="entry name" value="PapC-like_C_sf"/>
</dbReference>
<reference evidence="13" key="1">
    <citation type="submission" date="2019-11" db="EMBL/GenBank/DDBJ databases">
        <authorList>
            <person name="Feng L."/>
        </authorList>
    </citation>
    <scope>NUCLEOTIDE SEQUENCE</scope>
    <source>
        <strain evidence="13">EMassiliensisLFYP7</strain>
    </source>
</reference>
<protein>
    <submittedName>
        <fullName evidence="13">Putative outer membrane usher protein ElfC</fullName>
    </submittedName>
</protein>
<evidence type="ECO:0000259" key="11">
    <source>
        <dbReference type="Pfam" id="PF13953"/>
    </source>
</evidence>
<dbReference type="Pfam" id="PF13953">
    <property type="entry name" value="PapC_C"/>
    <property type="match status" value="1"/>
</dbReference>
<dbReference type="RefSeq" id="WP_156567241.1">
    <property type="nucleotide sequence ID" value="NZ_CACRTZ010000037.1"/>
</dbReference>
<evidence type="ECO:0000256" key="4">
    <source>
        <dbReference type="ARBA" id="ARBA00022452"/>
    </source>
</evidence>
<evidence type="ECO:0000313" key="13">
    <source>
        <dbReference type="EMBL" id="VYU75942.1"/>
    </source>
</evidence>
<organism evidence="13">
    <name type="scientific">Phytobacter massiliensis</name>
    <dbReference type="NCBI Taxonomy" id="1485952"/>
    <lineage>
        <taxon>Bacteria</taxon>
        <taxon>Pseudomonadati</taxon>
        <taxon>Pseudomonadota</taxon>
        <taxon>Gammaproteobacteria</taxon>
        <taxon>Enterobacterales</taxon>
        <taxon>Enterobacteriaceae</taxon>
        <taxon>Phytobacter</taxon>
    </lineage>
</organism>
<accession>A0A6N3HHE3</accession>
<dbReference type="EMBL" id="CACRTZ010000037">
    <property type="protein sequence ID" value="VYU75942.1"/>
    <property type="molecule type" value="Genomic_DNA"/>
</dbReference>
<keyword evidence="7 9" id="KW-0472">Membrane</keyword>
<evidence type="ECO:0000256" key="5">
    <source>
        <dbReference type="ARBA" id="ARBA00022692"/>
    </source>
</evidence>
<dbReference type="Pfam" id="PF00577">
    <property type="entry name" value="Usher"/>
    <property type="match status" value="1"/>
</dbReference>
<dbReference type="FunFam" id="2.60.40.3110:FF:000001">
    <property type="entry name" value="Putative fimbrial outer membrane usher"/>
    <property type="match status" value="1"/>
</dbReference>
<keyword evidence="3 9" id="KW-0813">Transport</keyword>
<dbReference type="InterPro" id="IPR037224">
    <property type="entry name" value="PapC_N_sf"/>
</dbReference>
<feature type="signal peptide" evidence="10">
    <location>
        <begin position="1"/>
        <end position="19"/>
    </location>
</feature>
<dbReference type="Gene3D" id="2.60.40.3110">
    <property type="match status" value="1"/>
</dbReference>
<dbReference type="SUPFAM" id="SSF141729">
    <property type="entry name" value="FimD N-terminal domain-like"/>
    <property type="match status" value="1"/>
</dbReference>
<gene>
    <name evidence="13" type="primary">elfC</name>
    <name evidence="13" type="ORF">EMLFYP7_03959</name>
</gene>
<sequence>MRSTIIICSVLASISVAYASEDQGGLPPGSSLTDEYTFEPELFRGGRFSQTALAALAKKNNVAPGKYKVAVYVNGKFIDDVNVEFVKADGDTTSLCLRPEIYKSAGIKLAPELHSRLKPLAECLLFTQMVKGGSVNMNLPQLRLDLSVPQLAMNNLPRGYVNPDDLDAGASIGFINYIANYYHVSYSEENVRNQDSSWASFSGGINLGKWQYRQLSNLNWTRESGSEWKNIRSYIQRPLPKLGSQMSMGELITSGRFFSGLNYNGVSLETDDRMLPDSMRGYAPVIRGVAATNAKVSVRQNNQEIYQTTVSPGAFEITDLYPTSFSGDLDVTITEADGSISQFSVPFSAVPESMRPGISHFNMEVGKTRDSGDESLFGDITWQHGLSNTVTVNSGLRIADAYQAAMLGGVYGSWLGAWGMDVTWSRASLPDTGYTEGWMTHLSWSKTFQATNTTVSLAGYRYSTSGYRDLSDVLGVREAARSGSDWQSTTYQQQSRFDISLSQSMGDYGNLFLSGSTQNYRDGRTRDTQLQFGYSNVFYGVSTNLSIARQRNGGYDDDSKMQTVTALSFSIPLSRFGARAPTLSTSWTRTKDGGDQYQSALSGTLDERGTASYGINVSRDEQYNNTIFSGNLQKRLPVTTLGMNASKGEDYWQASANAQGALAIHSGGITLGPYLSDTFALVEAKGAEGANVLNAQQVTIDSHGYALVPSLTPYRYNRITLDPQNMDGNAELIESEKRVAPLSGSASKVIFRTRSGTALLIKAHFPGGEPLPLGADVLDDDGNVIGMTGQNGQIYVRSEKNKGDFIVRWGESPDERCYLPFTITDAESEQPMVRLAAVCSVRMNRSEQ</sequence>
<dbReference type="InterPro" id="IPR000015">
    <property type="entry name" value="Fimb_usher"/>
</dbReference>
<dbReference type="GO" id="GO:0009297">
    <property type="term" value="P:pilus assembly"/>
    <property type="evidence" value="ECO:0007669"/>
    <property type="project" value="InterPro"/>
</dbReference>
<keyword evidence="4" id="KW-1134">Transmembrane beta strand</keyword>
<dbReference type="GO" id="GO:0009279">
    <property type="term" value="C:cell outer membrane"/>
    <property type="evidence" value="ECO:0007669"/>
    <property type="project" value="UniProtKB-SubCell"/>
</dbReference>
<dbReference type="FunFam" id="2.60.40.2610:FF:000001">
    <property type="entry name" value="Outer membrane fimbrial usher protein"/>
    <property type="match status" value="1"/>
</dbReference>
<dbReference type="Gene3D" id="2.60.40.2610">
    <property type="entry name" value="Outer membrane usher protein FimD, plug domain"/>
    <property type="match status" value="1"/>
</dbReference>
<keyword evidence="8 9" id="KW-0998">Cell outer membrane</keyword>
<evidence type="ECO:0000256" key="6">
    <source>
        <dbReference type="ARBA" id="ARBA00022729"/>
    </source>
</evidence>
<name>A0A6N3HHE3_9ENTR</name>
<dbReference type="InterPro" id="IPR042186">
    <property type="entry name" value="FimD_plug_dom"/>
</dbReference>